<dbReference type="GO" id="GO:0003677">
    <property type="term" value="F:DNA binding"/>
    <property type="evidence" value="ECO:0007669"/>
    <property type="project" value="UniProtKB-KW"/>
</dbReference>
<feature type="domain" description="Cas12f1-like TNB" evidence="2">
    <location>
        <begin position="25"/>
        <end position="60"/>
    </location>
</feature>
<dbReference type="InterPro" id="IPR010095">
    <property type="entry name" value="Cas12f1-like_TNB"/>
</dbReference>
<gene>
    <name evidence="3" type="ORF">GA0070214_103309</name>
</gene>
<accession>A0A1C4W7Y8</accession>
<organism evidence="3 4">
    <name type="scientific">Micromonospora chaiyaphumensis</name>
    <dbReference type="NCBI Taxonomy" id="307119"/>
    <lineage>
        <taxon>Bacteria</taxon>
        <taxon>Bacillati</taxon>
        <taxon>Actinomycetota</taxon>
        <taxon>Actinomycetes</taxon>
        <taxon>Micromonosporales</taxon>
        <taxon>Micromonosporaceae</taxon>
        <taxon>Micromonospora</taxon>
    </lineage>
</organism>
<sequence length="72" mass="7899">MYVEDLCVVGLGRTRLAKSVHDVGWASFTAMLEYKAARHGRTFAKIDRFAPTSQACSACGRLDGPKPLNIRS</sequence>
<name>A0A1C4W7Y8_9ACTN</name>
<dbReference type="Pfam" id="PF07282">
    <property type="entry name" value="Cas12f1-like_TNB"/>
    <property type="match status" value="1"/>
</dbReference>
<evidence type="ECO:0000313" key="3">
    <source>
        <dbReference type="EMBL" id="SCE92293.1"/>
    </source>
</evidence>
<dbReference type="AlphaFoldDB" id="A0A1C4W7Y8"/>
<keyword evidence="1 3" id="KW-0238">DNA-binding</keyword>
<dbReference type="EMBL" id="FMCS01000003">
    <property type="protein sequence ID" value="SCE92293.1"/>
    <property type="molecule type" value="Genomic_DNA"/>
</dbReference>
<dbReference type="Proteomes" id="UP000199629">
    <property type="component" value="Unassembled WGS sequence"/>
</dbReference>
<reference evidence="4" key="1">
    <citation type="submission" date="2016-06" db="EMBL/GenBank/DDBJ databases">
        <authorList>
            <person name="Varghese N."/>
            <person name="Submissions Spin"/>
        </authorList>
    </citation>
    <scope>NUCLEOTIDE SEQUENCE [LARGE SCALE GENOMIC DNA]</scope>
    <source>
        <strain evidence="4">DSM 45246</strain>
    </source>
</reference>
<keyword evidence="4" id="KW-1185">Reference proteome</keyword>
<protein>
    <submittedName>
        <fullName evidence="3">Putative transposase DNA-binding domain-containing protein</fullName>
    </submittedName>
</protein>
<evidence type="ECO:0000259" key="2">
    <source>
        <dbReference type="Pfam" id="PF07282"/>
    </source>
</evidence>
<proteinExistence type="predicted"/>
<evidence type="ECO:0000313" key="4">
    <source>
        <dbReference type="Proteomes" id="UP000199629"/>
    </source>
</evidence>
<evidence type="ECO:0000256" key="1">
    <source>
        <dbReference type="ARBA" id="ARBA00023125"/>
    </source>
</evidence>
<dbReference type="RefSeq" id="WP_208602711.1">
    <property type="nucleotide sequence ID" value="NZ_FMCS01000003.1"/>
</dbReference>